<evidence type="ECO:0000313" key="16">
    <source>
        <dbReference type="Proteomes" id="UP000824111"/>
    </source>
</evidence>
<protein>
    <recommendedName>
        <fullName evidence="11 12">DNA repair protein RadA</fullName>
    </recommendedName>
</protein>
<dbReference type="GO" id="GO:0005524">
    <property type="term" value="F:ATP binding"/>
    <property type="evidence" value="ECO:0007669"/>
    <property type="project" value="UniProtKB-UniRule"/>
</dbReference>
<dbReference type="PANTHER" id="PTHR32472:SF10">
    <property type="entry name" value="DNA REPAIR PROTEIN RADA-LIKE PROTEIN"/>
    <property type="match status" value="1"/>
</dbReference>
<dbReference type="Gene3D" id="3.30.230.10">
    <property type="match status" value="1"/>
</dbReference>
<dbReference type="GO" id="GO:0016787">
    <property type="term" value="F:hydrolase activity"/>
    <property type="evidence" value="ECO:0007669"/>
    <property type="project" value="UniProtKB-KW"/>
</dbReference>
<dbReference type="InterPro" id="IPR027417">
    <property type="entry name" value="P-loop_NTPase"/>
</dbReference>
<dbReference type="CDD" id="cd01121">
    <property type="entry name" value="RadA_SMS_N"/>
    <property type="match status" value="1"/>
</dbReference>
<dbReference type="GO" id="GO:0008270">
    <property type="term" value="F:zinc ion binding"/>
    <property type="evidence" value="ECO:0007669"/>
    <property type="project" value="UniProtKB-KW"/>
</dbReference>
<evidence type="ECO:0000256" key="1">
    <source>
        <dbReference type="ARBA" id="ARBA00022723"/>
    </source>
</evidence>
<dbReference type="Proteomes" id="UP000824111">
    <property type="component" value="Unassembled WGS sequence"/>
</dbReference>
<comment type="similarity">
    <text evidence="11 13">Belongs to the RecA family. RadA subfamily.</text>
</comment>
<evidence type="ECO:0000313" key="15">
    <source>
        <dbReference type="EMBL" id="HIU48533.1"/>
    </source>
</evidence>
<keyword evidence="8 11" id="KW-0346">Stress response</keyword>
<keyword evidence="10 11" id="KW-0234">DNA repair</keyword>
<dbReference type="FunFam" id="3.40.50.300:FF:000050">
    <property type="entry name" value="DNA repair protein RadA"/>
    <property type="match status" value="1"/>
</dbReference>
<evidence type="ECO:0000256" key="10">
    <source>
        <dbReference type="ARBA" id="ARBA00023204"/>
    </source>
</evidence>
<dbReference type="InterPro" id="IPR014721">
    <property type="entry name" value="Ribsml_uS5_D2-typ_fold_subgr"/>
</dbReference>
<evidence type="ECO:0000256" key="4">
    <source>
        <dbReference type="ARBA" id="ARBA00022771"/>
    </source>
</evidence>
<keyword evidence="7 11" id="KW-0067">ATP-binding</keyword>
<feature type="domain" description="RecA family profile 1" evidence="14">
    <location>
        <begin position="65"/>
        <end position="213"/>
    </location>
</feature>
<reference evidence="15" key="2">
    <citation type="journal article" date="2021" name="PeerJ">
        <title>Extensive microbial diversity within the chicken gut microbiome revealed by metagenomics and culture.</title>
        <authorList>
            <person name="Gilroy R."/>
            <person name="Ravi A."/>
            <person name="Getino M."/>
            <person name="Pursley I."/>
            <person name="Horton D.L."/>
            <person name="Alikhan N.F."/>
            <person name="Baker D."/>
            <person name="Gharbi K."/>
            <person name="Hall N."/>
            <person name="Watson M."/>
            <person name="Adriaenssens E.M."/>
            <person name="Foster-Nyarko E."/>
            <person name="Jarju S."/>
            <person name="Secka A."/>
            <person name="Antonio M."/>
            <person name="Oren A."/>
            <person name="Chaudhuri R.R."/>
            <person name="La Ragione R."/>
            <person name="Hildebrand F."/>
            <person name="Pallen M.J."/>
        </authorList>
    </citation>
    <scope>NUCLEOTIDE SEQUENCE</scope>
    <source>
        <strain evidence="15">ChiSjej4B22-9803</strain>
    </source>
</reference>
<gene>
    <name evidence="11 15" type="primary">radA</name>
    <name evidence="15" type="ORF">IAB04_04165</name>
</gene>
<evidence type="ECO:0000256" key="12">
    <source>
        <dbReference type="NCBIfam" id="TIGR00416"/>
    </source>
</evidence>
<dbReference type="GO" id="GO:0000725">
    <property type="term" value="P:recombinational repair"/>
    <property type="evidence" value="ECO:0007669"/>
    <property type="project" value="UniProtKB-UniRule"/>
</dbReference>
<feature type="region of interest" description="Lon-protease-like" evidence="11">
    <location>
        <begin position="349"/>
        <end position="453"/>
    </location>
</feature>
<evidence type="ECO:0000256" key="8">
    <source>
        <dbReference type="ARBA" id="ARBA00023016"/>
    </source>
</evidence>
<evidence type="ECO:0000256" key="2">
    <source>
        <dbReference type="ARBA" id="ARBA00022741"/>
    </source>
</evidence>
<evidence type="ECO:0000256" key="11">
    <source>
        <dbReference type="HAMAP-Rule" id="MF_01498"/>
    </source>
</evidence>
<organism evidence="15 16">
    <name type="scientific">Candidatus Avimonoglobus intestinipullorum</name>
    <dbReference type="NCBI Taxonomy" id="2840699"/>
    <lineage>
        <taxon>Bacteria</taxon>
        <taxon>Bacillati</taxon>
        <taxon>Bacillota</taxon>
        <taxon>Clostridia</taxon>
        <taxon>Eubacteriales</taxon>
        <taxon>Candidatus Avimonoglobus</taxon>
    </lineage>
</organism>
<dbReference type="GO" id="GO:0003684">
    <property type="term" value="F:damaged DNA binding"/>
    <property type="evidence" value="ECO:0007669"/>
    <property type="project" value="InterPro"/>
</dbReference>
<dbReference type="GO" id="GO:0005829">
    <property type="term" value="C:cytosol"/>
    <property type="evidence" value="ECO:0007669"/>
    <property type="project" value="TreeGrafter"/>
</dbReference>
<reference evidence="15" key="1">
    <citation type="submission" date="2020-10" db="EMBL/GenBank/DDBJ databases">
        <authorList>
            <person name="Gilroy R."/>
        </authorList>
    </citation>
    <scope>NUCLEOTIDE SEQUENCE</scope>
    <source>
        <strain evidence="15">ChiSjej4B22-9803</strain>
    </source>
</reference>
<keyword evidence="4 13" id="KW-0863">Zinc-finger</keyword>
<comment type="domain">
    <text evidence="11">The middle region has homology to RecA with ATPase motifs including the RadA KNRFG motif, while the C-terminus is homologous to Lon protease.</text>
</comment>
<keyword evidence="5" id="KW-0378">Hydrolase</keyword>
<dbReference type="EMBL" id="DVND01000109">
    <property type="protein sequence ID" value="HIU48533.1"/>
    <property type="molecule type" value="Genomic_DNA"/>
</dbReference>
<dbReference type="InterPro" id="IPR041166">
    <property type="entry name" value="Rubredoxin_2"/>
</dbReference>
<comment type="caution">
    <text evidence="15">The sequence shown here is derived from an EMBL/GenBank/DDBJ whole genome shotgun (WGS) entry which is preliminary data.</text>
</comment>
<comment type="function">
    <text evidence="11">Plays a role in repairing double-strand DNA breaks, probably involving stabilizing or processing branched DNA or blocked replication forks.</text>
</comment>
<dbReference type="GO" id="GO:0140664">
    <property type="term" value="F:ATP-dependent DNA damage sensor activity"/>
    <property type="evidence" value="ECO:0007669"/>
    <property type="project" value="InterPro"/>
</dbReference>
<comment type="function">
    <text evidence="13">DNA-dependent ATPase involved in processing of recombination intermediates, plays a role in repairing DNA breaks. Stimulates the branch migration of RecA-mediated strand transfer reactions, allowing the 3' invading strand to extend heteroduplex DNA faster. Binds ssDNA in the presence of ADP but not other nucleotides, has ATPase activity that is stimulated by ssDNA and various branched DNA structures, but inhibited by SSB. Does not have RecA's homology-searching function.</text>
</comment>
<dbReference type="Pfam" id="PF13481">
    <property type="entry name" value="AAA_25"/>
    <property type="match status" value="1"/>
</dbReference>
<dbReference type="Gene3D" id="3.40.50.300">
    <property type="entry name" value="P-loop containing nucleotide triphosphate hydrolases"/>
    <property type="match status" value="1"/>
</dbReference>
<dbReference type="AlphaFoldDB" id="A0A9D1S6R5"/>
<evidence type="ECO:0000256" key="6">
    <source>
        <dbReference type="ARBA" id="ARBA00022833"/>
    </source>
</evidence>
<keyword evidence="3 11" id="KW-0227">DNA damage</keyword>
<name>A0A9D1S6R5_9FIRM</name>
<dbReference type="InterPro" id="IPR003593">
    <property type="entry name" value="AAA+_ATPase"/>
</dbReference>
<dbReference type="SMART" id="SM00382">
    <property type="entry name" value="AAA"/>
    <property type="match status" value="1"/>
</dbReference>
<dbReference type="NCBIfam" id="TIGR00416">
    <property type="entry name" value="sms"/>
    <property type="match status" value="1"/>
</dbReference>
<dbReference type="Pfam" id="PF13541">
    <property type="entry name" value="ChlI"/>
    <property type="match status" value="1"/>
</dbReference>
<dbReference type="PANTHER" id="PTHR32472">
    <property type="entry name" value="DNA REPAIR PROTEIN RADA"/>
    <property type="match status" value="1"/>
</dbReference>
<sequence length="453" mass="49159">MKTKSTYICSECGYQTAKWLGKCPGCESWGTLQETLIEEQKTQAKRINATARRAPRQLRAIETDQEERYLTGMKELDRVLGGGIVKGSLILVGGDPGIGKSTLLLQICEKVGAERRILYVSGEESERQIKMRAERLGVDSDNLYLISENDVELVTECIQQVQPDVVIIDSIQTMHREDIASAAGSVPQVREATNAFMRIAKQSNTAMFIVGHVTKDGALAGPRVLEHMVDCVLYFEGDRQMAFRILRAVKNRFGSTNEIGVFQMMDAGLAEVENPSAMLLEGRPENSSGSSVVCTMEGSRGVLAEIQALVTPTGFGNPRRMAAGIDLNRVILMIAVLEKRARMNLSNSDVYINVAGGLRIDETAVDLGICAAIATGQTDTKIPGDMVFIGEVGLGGELRSVSQLEKRLSEAAKMGFKTAVVPRLALRGVKVPADLAVVGVSTLAEAIQLLRKK</sequence>
<feature type="short sequence motif" description="RadA KNRFG motif" evidence="11">
    <location>
        <begin position="250"/>
        <end position="254"/>
    </location>
</feature>
<evidence type="ECO:0000256" key="13">
    <source>
        <dbReference type="RuleBase" id="RU003555"/>
    </source>
</evidence>
<keyword evidence="2 11" id="KW-0547">Nucleotide-binding</keyword>
<dbReference type="SUPFAM" id="SSF52540">
    <property type="entry name" value="P-loop containing nucleoside triphosphate hydrolases"/>
    <property type="match status" value="1"/>
</dbReference>
<dbReference type="InterPro" id="IPR004504">
    <property type="entry name" value="DNA_repair_RadA"/>
</dbReference>
<dbReference type="SUPFAM" id="SSF54211">
    <property type="entry name" value="Ribosomal protein S5 domain 2-like"/>
    <property type="match status" value="1"/>
</dbReference>
<evidence type="ECO:0000259" key="14">
    <source>
        <dbReference type="PROSITE" id="PS50162"/>
    </source>
</evidence>
<evidence type="ECO:0000256" key="5">
    <source>
        <dbReference type="ARBA" id="ARBA00022801"/>
    </source>
</evidence>
<evidence type="ECO:0000256" key="9">
    <source>
        <dbReference type="ARBA" id="ARBA00023125"/>
    </source>
</evidence>
<dbReference type="HAMAP" id="MF_01498">
    <property type="entry name" value="RadA_bact"/>
    <property type="match status" value="1"/>
</dbReference>
<accession>A0A9D1S6R5</accession>
<proteinExistence type="inferred from homology"/>
<evidence type="ECO:0000256" key="3">
    <source>
        <dbReference type="ARBA" id="ARBA00022763"/>
    </source>
</evidence>
<dbReference type="InterPro" id="IPR020568">
    <property type="entry name" value="Ribosomal_Su5_D2-typ_SF"/>
</dbReference>
<dbReference type="Pfam" id="PF18073">
    <property type="entry name" value="Zn_ribbon_LapB"/>
    <property type="match status" value="1"/>
</dbReference>
<evidence type="ECO:0000256" key="7">
    <source>
        <dbReference type="ARBA" id="ARBA00022840"/>
    </source>
</evidence>
<dbReference type="InterPro" id="IPR020588">
    <property type="entry name" value="RecA_ATP-bd"/>
</dbReference>
<keyword evidence="9 11" id="KW-0238">DNA-binding</keyword>
<dbReference type="PROSITE" id="PS50162">
    <property type="entry name" value="RECA_2"/>
    <property type="match status" value="1"/>
</dbReference>
<keyword evidence="6 13" id="KW-0862">Zinc</keyword>
<feature type="binding site" evidence="11">
    <location>
        <begin position="94"/>
        <end position="101"/>
    </location>
    <ligand>
        <name>ATP</name>
        <dbReference type="ChEBI" id="CHEBI:30616"/>
    </ligand>
</feature>
<dbReference type="PRINTS" id="PR01874">
    <property type="entry name" value="DNAREPAIRADA"/>
</dbReference>
<keyword evidence="1 11" id="KW-0479">Metal-binding</keyword>